<name>A0A8D0KNY8_SALMN</name>
<dbReference type="Proteomes" id="UP000694421">
    <property type="component" value="Unplaced"/>
</dbReference>
<reference evidence="2" key="2">
    <citation type="submission" date="2025-09" db="UniProtKB">
        <authorList>
            <consortium name="Ensembl"/>
        </authorList>
    </citation>
    <scope>IDENTIFICATION</scope>
</reference>
<organism evidence="2 3">
    <name type="scientific">Salvator merianae</name>
    <name type="common">Argentine black and white tegu</name>
    <name type="synonym">Tupinambis merianae</name>
    <dbReference type="NCBI Taxonomy" id="96440"/>
    <lineage>
        <taxon>Eukaryota</taxon>
        <taxon>Metazoa</taxon>
        <taxon>Chordata</taxon>
        <taxon>Craniata</taxon>
        <taxon>Vertebrata</taxon>
        <taxon>Euteleostomi</taxon>
        <taxon>Lepidosauria</taxon>
        <taxon>Squamata</taxon>
        <taxon>Bifurcata</taxon>
        <taxon>Unidentata</taxon>
        <taxon>Episquamata</taxon>
        <taxon>Laterata</taxon>
        <taxon>Teiioidea</taxon>
        <taxon>Teiidae</taxon>
        <taxon>Salvator</taxon>
    </lineage>
</organism>
<dbReference type="GeneTree" id="ENSGT00650000093445"/>
<sequence length="180" mass="19776">MNLLEKDVSLIVTKTHQLAEANKKKERLQAAFGIHNRYVHDPNHRAGKATKQNQYNIVKESSSSCCIPTFQTISWNEVYVQGVPFSSQLSSQSQFPSSGNYATEQTQFAQNQSAPPSSHLLQLPRTAVQGSTLLFAAKIEVPANPGSTVDCHSQMEHIVPLQDNSNTDIIPPNKVTSGKC</sequence>
<evidence type="ECO:0000313" key="2">
    <source>
        <dbReference type="Ensembl" id="ENSSMRP00000029850.1"/>
    </source>
</evidence>
<proteinExistence type="predicted"/>
<evidence type="ECO:0000256" key="1">
    <source>
        <dbReference type="SAM" id="MobiDB-lite"/>
    </source>
</evidence>
<dbReference type="Ensembl" id="ENSSMRT00000034842.1">
    <property type="protein sequence ID" value="ENSSMRP00000029850.1"/>
    <property type="gene ID" value="ENSSMRG00000022945.1"/>
</dbReference>
<accession>A0A8D0KNY8</accession>
<evidence type="ECO:0000313" key="3">
    <source>
        <dbReference type="Proteomes" id="UP000694421"/>
    </source>
</evidence>
<feature type="compositionally biased region" description="Polar residues" evidence="1">
    <location>
        <begin position="99"/>
        <end position="118"/>
    </location>
</feature>
<dbReference type="AlphaFoldDB" id="A0A8D0KNY8"/>
<keyword evidence="3" id="KW-1185">Reference proteome</keyword>
<feature type="region of interest" description="Disordered" evidence="1">
    <location>
        <begin position="94"/>
        <end position="118"/>
    </location>
</feature>
<reference evidence="2" key="1">
    <citation type="submission" date="2025-08" db="UniProtKB">
        <authorList>
            <consortium name="Ensembl"/>
        </authorList>
    </citation>
    <scope>IDENTIFICATION</scope>
</reference>
<protein>
    <submittedName>
        <fullName evidence="2">Uncharacterized protein</fullName>
    </submittedName>
</protein>